<protein>
    <submittedName>
        <fullName evidence="4">Fe-S cluster assembly protein SufB</fullName>
    </submittedName>
</protein>
<dbReference type="InterPro" id="IPR037284">
    <property type="entry name" value="SUF_FeS_clus_asmbl_SufBD_sf"/>
</dbReference>
<dbReference type="RefSeq" id="WP_283075651.1">
    <property type="nucleotide sequence ID" value="NZ_CP121671.1"/>
</dbReference>
<feature type="domain" description="SUF system FeS cluster assembly SufBD N-terminal" evidence="3">
    <location>
        <begin position="131"/>
        <end position="199"/>
    </location>
</feature>
<dbReference type="Pfam" id="PF01458">
    <property type="entry name" value="SUFBD_core"/>
    <property type="match status" value="1"/>
</dbReference>
<dbReference type="PANTHER" id="PTHR30508:SF1">
    <property type="entry name" value="UPF0051 PROTEIN ABCI8, CHLOROPLASTIC-RELATED"/>
    <property type="match status" value="1"/>
</dbReference>
<evidence type="ECO:0000259" key="2">
    <source>
        <dbReference type="Pfam" id="PF01458"/>
    </source>
</evidence>
<evidence type="ECO:0000313" key="4">
    <source>
        <dbReference type="EMBL" id="WFT73644.1"/>
    </source>
</evidence>
<dbReference type="Pfam" id="PF19295">
    <property type="entry name" value="SufBD_N"/>
    <property type="match status" value="1"/>
</dbReference>
<evidence type="ECO:0000259" key="3">
    <source>
        <dbReference type="Pfam" id="PF19295"/>
    </source>
</evidence>
<reference evidence="4 5" key="1">
    <citation type="submission" date="2023-04" db="EMBL/GenBank/DDBJ databases">
        <title>Genome sequence of Halobacillus naozhouensis KACC 21980.</title>
        <authorList>
            <person name="Kim S."/>
            <person name="Heo J."/>
            <person name="Kwon S.-W."/>
        </authorList>
    </citation>
    <scope>NUCLEOTIDE SEQUENCE [LARGE SCALE GENOMIC DNA]</scope>
    <source>
        <strain evidence="4 5">KCTC 13234</strain>
    </source>
</reference>
<dbReference type="SUPFAM" id="SSF101960">
    <property type="entry name" value="Stabilizer of iron transporter SufD"/>
    <property type="match status" value="1"/>
</dbReference>
<dbReference type="PANTHER" id="PTHR30508">
    <property type="entry name" value="FES CLUSTER ASSEMBLY PROTEIN SUF"/>
    <property type="match status" value="1"/>
</dbReference>
<evidence type="ECO:0000256" key="1">
    <source>
        <dbReference type="ARBA" id="ARBA00043967"/>
    </source>
</evidence>
<dbReference type="InterPro" id="IPR010231">
    <property type="entry name" value="SUF_FeS_clus_asmbl_SufB"/>
</dbReference>
<dbReference type="InterPro" id="IPR055346">
    <property type="entry name" value="Fe-S_cluster_assembly_SufBD"/>
</dbReference>
<dbReference type="EMBL" id="CP121671">
    <property type="protein sequence ID" value="WFT73644.1"/>
    <property type="molecule type" value="Genomic_DNA"/>
</dbReference>
<feature type="domain" description="SUF system FeS cluster assembly SufBD core" evidence="2">
    <location>
        <begin position="202"/>
        <end position="436"/>
    </location>
</feature>
<dbReference type="NCBIfam" id="TIGR01980">
    <property type="entry name" value="sufB"/>
    <property type="match status" value="1"/>
</dbReference>
<dbReference type="InterPro" id="IPR045595">
    <property type="entry name" value="SufBD_N"/>
</dbReference>
<keyword evidence="5" id="KW-1185">Reference proteome</keyword>
<evidence type="ECO:0000313" key="5">
    <source>
        <dbReference type="Proteomes" id="UP001221597"/>
    </source>
</evidence>
<name>A0ABY8IWR1_9BACI</name>
<dbReference type="InterPro" id="IPR000825">
    <property type="entry name" value="SUF_FeS_clus_asmbl_SufBD_core"/>
</dbReference>
<sequence>MAKKAPEVGEYQYGFHEKDVSIFRTEKGLTAEVVKQISDYKEEPQWMLDFRLKSLEQFYKKPMPQWGGDLSELDFDDITYYVKPSEGSERSWDEVPEEIKNTFDRLGIPEAEQKYLAGVSAQYESEVVYHNMEKDLEELGVVFKDTDTALKENEELFKEYFAKVIPASDNKFSALNSAVWSGGSFIYVPKGQKVETPLQAYFRINSENMGQFERTLIIVDEGASVHYVEGCTAPTYSSSSLHSAVVEIIVKKDAYCRYTTIQNWANNVYNLVTKRAVAEENATMEWVDGNLGSKLTMKYPSVLLKGEGARGMTLSIALAGKGQHQDAGAKMHHLAPNTSSTIVSKSISKHGGKVTYRGIVQFGRKAEGARSNVECDTLIMDNKSTSDTIPYNEIMNENISLEHEAKVSKVSEEQLFYLMSRGISEEEATEMIVMGFIEPFTKELPMEYAVEMNRLIKFEMEGSIG</sequence>
<gene>
    <name evidence="4" type="primary">sufB</name>
    <name evidence="4" type="ORF">P9989_14860</name>
</gene>
<dbReference type="Proteomes" id="UP001221597">
    <property type="component" value="Chromosome"/>
</dbReference>
<organism evidence="4 5">
    <name type="scientific">Halobacillus naozhouensis</name>
    <dbReference type="NCBI Taxonomy" id="554880"/>
    <lineage>
        <taxon>Bacteria</taxon>
        <taxon>Bacillati</taxon>
        <taxon>Bacillota</taxon>
        <taxon>Bacilli</taxon>
        <taxon>Bacillales</taxon>
        <taxon>Bacillaceae</taxon>
        <taxon>Halobacillus</taxon>
    </lineage>
</organism>
<accession>A0ABY8IWR1</accession>
<comment type="similarity">
    <text evidence="1">Belongs to the iron-sulfur cluster assembly SufBD family.</text>
</comment>
<proteinExistence type="inferred from homology"/>